<comment type="function">
    <text evidence="8">Zinc phosphodiesterase, which displays some tRNA 3'-processing endonuclease activity. Probably involved in tRNA maturation, by removing a 3'-trailer from precursor tRNA.</text>
</comment>
<feature type="binding site" evidence="8">
    <location>
        <position position="142"/>
    </location>
    <ligand>
        <name>Zn(2+)</name>
        <dbReference type="ChEBI" id="CHEBI:29105"/>
        <label>1</label>
        <note>catalytic</note>
    </ligand>
</feature>
<accession>A0ABP9CCP9</accession>
<name>A0ABP9CCP9_9SPHI</name>
<feature type="active site" description="Proton acceptor" evidence="8">
    <location>
        <position position="66"/>
    </location>
</feature>
<keyword evidence="10" id="KW-1185">Reference proteome</keyword>
<keyword evidence="5 8" id="KW-0255">Endonuclease</keyword>
<evidence type="ECO:0000256" key="7">
    <source>
        <dbReference type="ARBA" id="ARBA00022833"/>
    </source>
</evidence>
<organism evidence="9 10">
    <name type="scientific">Olivibacter ginsenosidimutans</name>
    <dbReference type="NCBI Taxonomy" id="1176537"/>
    <lineage>
        <taxon>Bacteria</taxon>
        <taxon>Pseudomonadati</taxon>
        <taxon>Bacteroidota</taxon>
        <taxon>Sphingobacteriia</taxon>
        <taxon>Sphingobacteriales</taxon>
        <taxon>Sphingobacteriaceae</taxon>
        <taxon>Olivibacter</taxon>
    </lineage>
</organism>
<dbReference type="CDD" id="cd07717">
    <property type="entry name" value="RNaseZ_ZiPD-like_MBL-fold"/>
    <property type="match status" value="1"/>
</dbReference>
<comment type="subunit">
    <text evidence="1 8">Homodimer.</text>
</comment>
<keyword evidence="7 8" id="KW-0862">Zinc</keyword>
<evidence type="ECO:0000256" key="4">
    <source>
        <dbReference type="ARBA" id="ARBA00022723"/>
    </source>
</evidence>
<dbReference type="Gene3D" id="3.60.15.10">
    <property type="entry name" value="Ribonuclease Z/Hydroxyacylglutathione hydrolase-like"/>
    <property type="match status" value="1"/>
</dbReference>
<evidence type="ECO:0000256" key="6">
    <source>
        <dbReference type="ARBA" id="ARBA00022801"/>
    </source>
</evidence>
<feature type="binding site" evidence="8">
    <location>
        <position position="212"/>
    </location>
    <ligand>
        <name>Zn(2+)</name>
        <dbReference type="ChEBI" id="CHEBI:29105"/>
        <label>1</label>
        <note>catalytic</note>
    </ligand>
</feature>
<dbReference type="EMBL" id="BAABIQ010000044">
    <property type="protein sequence ID" value="GAA4808437.1"/>
    <property type="molecule type" value="Genomic_DNA"/>
</dbReference>
<feature type="binding site" evidence="8">
    <location>
        <position position="62"/>
    </location>
    <ligand>
        <name>Zn(2+)</name>
        <dbReference type="ChEBI" id="CHEBI:29105"/>
        <label>1</label>
        <note>catalytic</note>
    </ligand>
</feature>
<comment type="similarity">
    <text evidence="8">Belongs to the RNase Z family.</text>
</comment>
<keyword evidence="3 8" id="KW-0540">Nuclease</keyword>
<feature type="binding site" evidence="8">
    <location>
        <position position="64"/>
    </location>
    <ligand>
        <name>Zn(2+)</name>
        <dbReference type="ChEBI" id="CHEBI:29105"/>
        <label>1</label>
        <note>catalytic</note>
    </ligand>
</feature>
<keyword evidence="2 8" id="KW-0819">tRNA processing</keyword>
<dbReference type="Pfam" id="PF23023">
    <property type="entry name" value="Anti-Pycsar_Apyc1"/>
    <property type="match status" value="1"/>
</dbReference>
<comment type="caution">
    <text evidence="9">The sequence shown here is derived from an EMBL/GenBank/DDBJ whole genome shotgun (WGS) entry which is preliminary data.</text>
</comment>
<feature type="binding site" evidence="8">
    <location>
        <position position="67"/>
    </location>
    <ligand>
        <name>Zn(2+)</name>
        <dbReference type="ChEBI" id="CHEBI:29105"/>
        <label>2</label>
        <note>catalytic</note>
    </ligand>
</feature>
<dbReference type="PANTHER" id="PTHR46018">
    <property type="entry name" value="ZINC PHOSPHODIESTERASE ELAC PROTEIN 1"/>
    <property type="match status" value="1"/>
</dbReference>
<comment type="catalytic activity">
    <reaction evidence="8">
        <text>Endonucleolytic cleavage of RNA, removing extra 3' nucleotides from tRNA precursor, generating 3' termini of tRNAs. A 3'-hydroxy group is left at the tRNA terminus and a 5'-phosphoryl group is left at the trailer molecule.</text>
        <dbReference type="EC" id="3.1.26.11"/>
    </reaction>
</comment>
<gene>
    <name evidence="8" type="primary">rnz</name>
    <name evidence="9" type="ORF">GCM10023231_42150</name>
</gene>
<proteinExistence type="inferred from homology"/>
<comment type="cofactor">
    <cofactor evidence="8">
        <name>Zn(2+)</name>
        <dbReference type="ChEBI" id="CHEBI:29105"/>
    </cofactor>
    <text evidence="8">Binds 2 Zn(2+) ions.</text>
</comment>
<dbReference type="SUPFAM" id="SSF56281">
    <property type="entry name" value="Metallo-hydrolase/oxidoreductase"/>
    <property type="match status" value="1"/>
</dbReference>
<sequence>MRFEVTILGSNSATPLYGRNHTAQILNCNETISLIDCGEGTQLQMQRYGLKVNRIKYIFISHLHGDHYLGLVGLISSMHLNGRKEDLYLFGPAGLQEIIDLQLHYAETTLRYNLIFKATNPNHAAYILADTNFDVQSFPLSHRINCTGFVFKQKQRLPKINRALVESLDIPTTYYPLLKQGIDYTDNKGKLHRAIDLTTPAPPPKSYAFCSDTVNTPSYWPYITSVDLLYHEATFLHEMIDRAIETFHTTALQAGEIAKKVGAKQLLIGHFSARYKDLQPLLLESKTVFENTLLAIEGQTFEI</sequence>
<keyword evidence="4 8" id="KW-0479">Metal-binding</keyword>
<dbReference type="RefSeq" id="WP_345235295.1">
    <property type="nucleotide sequence ID" value="NZ_BAABIQ010000044.1"/>
</dbReference>
<reference evidence="10" key="1">
    <citation type="journal article" date="2019" name="Int. J. Syst. Evol. Microbiol.">
        <title>The Global Catalogue of Microorganisms (GCM) 10K type strain sequencing project: providing services to taxonomists for standard genome sequencing and annotation.</title>
        <authorList>
            <consortium name="The Broad Institute Genomics Platform"/>
            <consortium name="The Broad Institute Genome Sequencing Center for Infectious Disease"/>
            <person name="Wu L."/>
            <person name="Ma J."/>
        </authorList>
    </citation>
    <scope>NUCLEOTIDE SEQUENCE [LARGE SCALE GENOMIC DNA]</scope>
    <source>
        <strain evidence="10">JCM 18200</strain>
    </source>
</reference>
<feature type="binding site" evidence="8">
    <location>
        <position position="270"/>
    </location>
    <ligand>
        <name>Zn(2+)</name>
        <dbReference type="ChEBI" id="CHEBI:29105"/>
        <label>2</label>
        <note>catalytic</note>
    </ligand>
</feature>
<protein>
    <recommendedName>
        <fullName evidence="8">Ribonuclease Z</fullName>
        <shortName evidence="8">RNase Z</shortName>
        <ecNumber evidence="8">3.1.26.11</ecNumber>
    </recommendedName>
    <alternativeName>
        <fullName evidence="8">tRNA 3 endonuclease</fullName>
    </alternativeName>
    <alternativeName>
        <fullName evidence="8">tRNase Z</fullName>
    </alternativeName>
</protein>
<dbReference type="PANTHER" id="PTHR46018:SF2">
    <property type="entry name" value="ZINC PHOSPHODIESTERASE ELAC PROTEIN 1"/>
    <property type="match status" value="1"/>
</dbReference>
<evidence type="ECO:0000256" key="8">
    <source>
        <dbReference type="HAMAP-Rule" id="MF_01818"/>
    </source>
</evidence>
<evidence type="ECO:0000256" key="1">
    <source>
        <dbReference type="ARBA" id="ARBA00011738"/>
    </source>
</evidence>
<dbReference type="InterPro" id="IPR036866">
    <property type="entry name" value="RibonucZ/Hydroxyglut_hydro"/>
</dbReference>
<dbReference type="EC" id="3.1.26.11" evidence="8"/>
<evidence type="ECO:0000256" key="2">
    <source>
        <dbReference type="ARBA" id="ARBA00022694"/>
    </source>
</evidence>
<feature type="binding site" evidence="8">
    <location>
        <position position="212"/>
    </location>
    <ligand>
        <name>Zn(2+)</name>
        <dbReference type="ChEBI" id="CHEBI:29105"/>
        <label>2</label>
        <note>catalytic</note>
    </ligand>
</feature>
<dbReference type="NCBIfam" id="NF000801">
    <property type="entry name" value="PRK00055.1-3"/>
    <property type="match status" value="1"/>
</dbReference>
<evidence type="ECO:0000313" key="9">
    <source>
        <dbReference type="EMBL" id="GAA4808437.1"/>
    </source>
</evidence>
<evidence type="ECO:0000256" key="3">
    <source>
        <dbReference type="ARBA" id="ARBA00022722"/>
    </source>
</evidence>
<keyword evidence="6 8" id="KW-0378">Hydrolase</keyword>
<dbReference type="HAMAP" id="MF_01818">
    <property type="entry name" value="RNase_Z_BN"/>
    <property type="match status" value="1"/>
</dbReference>
<feature type="binding site" evidence="8">
    <location>
        <position position="66"/>
    </location>
    <ligand>
        <name>Zn(2+)</name>
        <dbReference type="ChEBI" id="CHEBI:29105"/>
        <label>2</label>
        <note>catalytic</note>
    </ligand>
</feature>
<evidence type="ECO:0000313" key="10">
    <source>
        <dbReference type="Proteomes" id="UP001501411"/>
    </source>
</evidence>
<dbReference type="InterPro" id="IPR013471">
    <property type="entry name" value="RNase_Z/BN"/>
</dbReference>
<evidence type="ECO:0000256" key="5">
    <source>
        <dbReference type="ARBA" id="ARBA00022759"/>
    </source>
</evidence>
<dbReference type="Proteomes" id="UP001501411">
    <property type="component" value="Unassembled WGS sequence"/>
</dbReference>